<proteinExistence type="predicted"/>
<dbReference type="NCBIfam" id="NF007807">
    <property type="entry name" value="PRK10514.1"/>
    <property type="match status" value="1"/>
</dbReference>
<dbReference type="AlphaFoldDB" id="A0A271J5T4"/>
<dbReference type="RefSeq" id="WP_095510075.1">
    <property type="nucleotide sequence ID" value="NZ_MQWD01000001.1"/>
</dbReference>
<feature type="domain" description="N-acetyltransferase" evidence="3">
    <location>
        <begin position="1"/>
        <end position="142"/>
    </location>
</feature>
<keyword evidence="2" id="KW-0012">Acyltransferase</keyword>
<dbReference type="Gene3D" id="3.40.630.30">
    <property type="match status" value="1"/>
</dbReference>
<dbReference type="OrthoDB" id="9789605at2"/>
<dbReference type="Pfam" id="PF13508">
    <property type="entry name" value="Acetyltransf_7"/>
    <property type="match status" value="1"/>
</dbReference>
<comment type="caution">
    <text evidence="4">The sequence shown here is derived from an EMBL/GenBank/DDBJ whole genome shotgun (WGS) entry which is preliminary data.</text>
</comment>
<accession>A0A271J5T4</accession>
<organism evidence="4 5">
    <name type="scientific">Rubrivirga marina</name>
    <dbReference type="NCBI Taxonomy" id="1196024"/>
    <lineage>
        <taxon>Bacteria</taxon>
        <taxon>Pseudomonadati</taxon>
        <taxon>Rhodothermota</taxon>
        <taxon>Rhodothermia</taxon>
        <taxon>Rhodothermales</taxon>
        <taxon>Rubricoccaceae</taxon>
        <taxon>Rubrivirga</taxon>
    </lineage>
</organism>
<dbReference type="PANTHER" id="PTHR43800">
    <property type="entry name" value="PEPTIDYL-LYSINE N-ACETYLTRANSFERASE YJAB"/>
    <property type="match status" value="1"/>
</dbReference>
<keyword evidence="5" id="KW-1185">Reference proteome</keyword>
<evidence type="ECO:0000259" key="3">
    <source>
        <dbReference type="PROSITE" id="PS51186"/>
    </source>
</evidence>
<dbReference type="SUPFAM" id="SSF55729">
    <property type="entry name" value="Acyl-CoA N-acyltransferases (Nat)"/>
    <property type="match status" value="1"/>
</dbReference>
<dbReference type="GO" id="GO:0016747">
    <property type="term" value="F:acyltransferase activity, transferring groups other than amino-acyl groups"/>
    <property type="evidence" value="ECO:0007669"/>
    <property type="project" value="InterPro"/>
</dbReference>
<dbReference type="PROSITE" id="PS51186">
    <property type="entry name" value="GNAT"/>
    <property type="match status" value="1"/>
</dbReference>
<name>A0A271J5T4_9BACT</name>
<keyword evidence="1" id="KW-0808">Transferase</keyword>
<evidence type="ECO:0000313" key="5">
    <source>
        <dbReference type="Proteomes" id="UP000216339"/>
    </source>
</evidence>
<dbReference type="PANTHER" id="PTHR43800:SF1">
    <property type="entry name" value="PEPTIDYL-LYSINE N-ACETYLTRANSFERASE YJAB"/>
    <property type="match status" value="1"/>
</dbReference>
<protein>
    <recommendedName>
        <fullName evidence="3">N-acetyltransferase domain-containing protein</fullName>
    </recommendedName>
</protein>
<reference evidence="4 5" key="1">
    <citation type="submission" date="2016-11" db="EMBL/GenBank/DDBJ databases">
        <title>Study of marine rhodopsin-containing bacteria.</title>
        <authorList>
            <person name="Yoshizawa S."/>
            <person name="Kumagai Y."/>
            <person name="Kogure K."/>
        </authorList>
    </citation>
    <scope>NUCLEOTIDE SEQUENCE [LARGE SCALE GENOMIC DNA]</scope>
    <source>
        <strain evidence="4 5">SAORIC-28</strain>
    </source>
</reference>
<dbReference type="CDD" id="cd04301">
    <property type="entry name" value="NAT_SF"/>
    <property type="match status" value="1"/>
</dbReference>
<evidence type="ECO:0000256" key="1">
    <source>
        <dbReference type="ARBA" id="ARBA00022679"/>
    </source>
</evidence>
<dbReference type="InterPro" id="IPR000182">
    <property type="entry name" value="GNAT_dom"/>
</dbReference>
<dbReference type="Proteomes" id="UP000216339">
    <property type="component" value="Unassembled WGS sequence"/>
</dbReference>
<sequence length="149" mass="15959">MTIRPARPDDADHLLDMWLASVRATHTFLTEADVQALLPVVRDEALPALEVWVLVDGGVPIGFAGLDGAALEALFLHPEHVGRGGGRRLVEHARALKGPLTVDVNEQNPKALAFYEALGFEVVGRSDTDSRGRPFPLLHLREAGAGGDG</sequence>
<gene>
    <name evidence="4" type="ORF">BSZ37_08160</name>
</gene>
<evidence type="ECO:0000256" key="2">
    <source>
        <dbReference type="ARBA" id="ARBA00023315"/>
    </source>
</evidence>
<dbReference type="InterPro" id="IPR016181">
    <property type="entry name" value="Acyl_CoA_acyltransferase"/>
</dbReference>
<evidence type="ECO:0000313" key="4">
    <source>
        <dbReference type="EMBL" id="PAP78700.1"/>
    </source>
</evidence>
<dbReference type="EMBL" id="MQWD01000001">
    <property type="protein sequence ID" value="PAP78700.1"/>
    <property type="molecule type" value="Genomic_DNA"/>
</dbReference>